<comment type="similarity">
    <text evidence="1 4">Belongs to the V-ATPase D subunit family.</text>
</comment>
<dbReference type="GO" id="GO:0005524">
    <property type="term" value="F:ATP binding"/>
    <property type="evidence" value="ECO:0007669"/>
    <property type="project" value="UniProtKB-UniRule"/>
</dbReference>
<keyword evidence="7" id="KW-1185">Reference proteome</keyword>
<proteinExistence type="inferred from homology"/>
<keyword evidence="2 4" id="KW-0813">Transport</keyword>
<evidence type="ECO:0000313" key="7">
    <source>
        <dbReference type="Proteomes" id="UP000001505"/>
    </source>
</evidence>
<dbReference type="Pfam" id="PF01813">
    <property type="entry name" value="ATP-synt_D"/>
    <property type="match status" value="1"/>
</dbReference>
<dbReference type="KEGG" id="wch:wcw_0607"/>
<evidence type="ECO:0000256" key="2">
    <source>
        <dbReference type="ARBA" id="ARBA00022448"/>
    </source>
</evidence>
<dbReference type="GO" id="GO:0046933">
    <property type="term" value="F:proton-transporting ATP synthase activity, rotational mechanism"/>
    <property type="evidence" value="ECO:0007669"/>
    <property type="project" value="UniProtKB-UniRule"/>
</dbReference>
<feature type="coiled-coil region" evidence="5">
    <location>
        <begin position="4"/>
        <end position="52"/>
    </location>
</feature>
<dbReference type="HAMAP" id="MF_00271">
    <property type="entry name" value="ATP_synth_D_arch"/>
    <property type="match status" value="1"/>
</dbReference>
<keyword evidence="6" id="KW-0378">Hydrolase</keyword>
<organism evidence="6 7">
    <name type="scientific">Waddlia chondrophila (strain ATCC VR-1470 / WSU 86-1044)</name>
    <dbReference type="NCBI Taxonomy" id="716544"/>
    <lineage>
        <taxon>Bacteria</taxon>
        <taxon>Pseudomonadati</taxon>
        <taxon>Chlamydiota</taxon>
        <taxon>Chlamydiia</taxon>
        <taxon>Parachlamydiales</taxon>
        <taxon>Waddliaceae</taxon>
        <taxon>Waddlia</taxon>
    </lineage>
</organism>
<dbReference type="InterPro" id="IPR002699">
    <property type="entry name" value="V_ATPase_D"/>
</dbReference>
<evidence type="ECO:0000256" key="3">
    <source>
        <dbReference type="ARBA" id="ARBA00023065"/>
    </source>
</evidence>
<dbReference type="GO" id="GO:0042777">
    <property type="term" value="P:proton motive force-driven plasma membrane ATP synthesis"/>
    <property type="evidence" value="ECO:0007669"/>
    <property type="project" value="UniProtKB-UniRule"/>
</dbReference>
<dbReference type="PANTHER" id="PTHR11671">
    <property type="entry name" value="V-TYPE ATP SYNTHASE SUBUNIT D"/>
    <property type="match status" value="1"/>
</dbReference>
<accession>D6YV14</accession>
<dbReference type="AlphaFoldDB" id="D6YV14"/>
<keyword evidence="4" id="KW-0375">Hydrogen ion transport</keyword>
<keyword evidence="4" id="KW-0066">ATP synthesis</keyword>
<dbReference type="OrthoDB" id="5637912at2"/>
<dbReference type="GO" id="GO:0046961">
    <property type="term" value="F:proton-transporting ATPase activity, rotational mechanism"/>
    <property type="evidence" value="ECO:0007669"/>
    <property type="project" value="InterPro"/>
</dbReference>
<evidence type="ECO:0000256" key="1">
    <source>
        <dbReference type="ARBA" id="ARBA00005850"/>
    </source>
</evidence>
<protein>
    <recommendedName>
        <fullName evidence="4">V-type ATP synthase subunit D</fullName>
    </recommendedName>
    <alternativeName>
        <fullName evidence="4">V-ATPase subunit D</fullName>
    </alternativeName>
</protein>
<sequence>MAEIKFTKNELRAQEKKLGQLKKYLPTLQLKKAMLQAEIYEARLEIDHCEKELQKQRGKAEEFSPLLSARLSLNLKDVARIDKVEKRYDNIAGVEVPYFESISFHKVEYGLFDTPAWVDAAVILLRKLAEGKVRVMVAEEKKGALEEELRMVSIRVNLFEKILIPRAQGNIKKIKVFLGDQELAAVSRAKVAKQKIEQKKTQLAT</sequence>
<dbReference type="eggNOG" id="COG1394">
    <property type="taxonomic scope" value="Bacteria"/>
</dbReference>
<gene>
    <name evidence="6" type="primary">ntpD</name>
    <name evidence="4" type="synonym">atpD</name>
    <name evidence="6" type="ordered locus">wcw_0607</name>
</gene>
<evidence type="ECO:0000256" key="5">
    <source>
        <dbReference type="SAM" id="Coils"/>
    </source>
</evidence>
<comment type="function">
    <text evidence="4">Produces ATP from ADP in the presence of a proton gradient across the membrane.</text>
</comment>
<name>D6YV14_WADCW</name>
<dbReference type="Gene3D" id="1.10.287.3240">
    <property type="match status" value="1"/>
</dbReference>
<keyword evidence="3 4" id="KW-0406">Ion transport</keyword>
<dbReference type="HOGENOM" id="CLU_113661_0_0_0"/>
<reference evidence="6 7" key="1">
    <citation type="journal article" date="2010" name="PLoS ONE">
        <title>The Waddlia genome: a window into chlamydial biology.</title>
        <authorList>
            <person name="Bertelli C."/>
            <person name="Collyn F."/>
            <person name="Croxatto A."/>
            <person name="Ruckert C."/>
            <person name="Polkinghorne A."/>
            <person name="Kebbi-Beghdadi C."/>
            <person name="Goesmann A."/>
            <person name="Vaughan L."/>
            <person name="Greub G."/>
        </authorList>
    </citation>
    <scope>NUCLEOTIDE SEQUENCE [LARGE SCALE GENOMIC DNA]</scope>
    <source>
        <strain evidence="7">ATCC VR-1470 / WSU 86-1044</strain>
    </source>
</reference>
<keyword evidence="5" id="KW-0175">Coiled coil</keyword>
<dbReference type="STRING" id="716544.wcw_0607"/>
<dbReference type="Proteomes" id="UP000001505">
    <property type="component" value="Chromosome"/>
</dbReference>
<dbReference type="RefSeq" id="WP_013181700.1">
    <property type="nucleotide sequence ID" value="NC_014225.1"/>
</dbReference>
<dbReference type="NCBIfam" id="TIGR00309">
    <property type="entry name" value="V_ATPase_subD"/>
    <property type="match status" value="1"/>
</dbReference>
<evidence type="ECO:0000313" key="6">
    <source>
        <dbReference type="EMBL" id="ADI37975.1"/>
    </source>
</evidence>
<evidence type="ECO:0000256" key="4">
    <source>
        <dbReference type="HAMAP-Rule" id="MF_00271"/>
    </source>
</evidence>
<dbReference type="GO" id="GO:0016787">
    <property type="term" value="F:hydrolase activity"/>
    <property type="evidence" value="ECO:0007669"/>
    <property type="project" value="UniProtKB-KW"/>
</dbReference>
<dbReference type="EMBL" id="CP001928">
    <property type="protein sequence ID" value="ADI37975.1"/>
    <property type="molecule type" value="Genomic_DNA"/>
</dbReference>
<dbReference type="NCBIfam" id="NF002565">
    <property type="entry name" value="PRK02195.1"/>
    <property type="match status" value="1"/>
</dbReference>